<organism evidence="2 3">
    <name type="scientific">Caerostris darwini</name>
    <dbReference type="NCBI Taxonomy" id="1538125"/>
    <lineage>
        <taxon>Eukaryota</taxon>
        <taxon>Metazoa</taxon>
        <taxon>Ecdysozoa</taxon>
        <taxon>Arthropoda</taxon>
        <taxon>Chelicerata</taxon>
        <taxon>Arachnida</taxon>
        <taxon>Araneae</taxon>
        <taxon>Araneomorphae</taxon>
        <taxon>Entelegynae</taxon>
        <taxon>Araneoidea</taxon>
        <taxon>Araneidae</taxon>
        <taxon>Caerostris</taxon>
    </lineage>
</organism>
<sequence length="114" mass="12858">MKYSNHPLPPFNPGAPNDSREGPPLLRMRGFPSEGICCFRKGPSLWKKLDGERISSKRFTPPPLFLSPQDGAKRGDNLVHEDSNLLERPLPFIPEVSLANALLKLQNRSHRLFT</sequence>
<feature type="region of interest" description="Disordered" evidence="1">
    <location>
        <begin position="1"/>
        <end position="26"/>
    </location>
</feature>
<reference evidence="2 3" key="1">
    <citation type="submission" date="2021-06" db="EMBL/GenBank/DDBJ databases">
        <title>Caerostris darwini draft genome.</title>
        <authorList>
            <person name="Kono N."/>
            <person name="Arakawa K."/>
        </authorList>
    </citation>
    <scope>NUCLEOTIDE SEQUENCE [LARGE SCALE GENOMIC DNA]</scope>
</reference>
<evidence type="ECO:0000256" key="1">
    <source>
        <dbReference type="SAM" id="MobiDB-lite"/>
    </source>
</evidence>
<comment type="caution">
    <text evidence="2">The sequence shown here is derived from an EMBL/GenBank/DDBJ whole genome shotgun (WGS) entry which is preliminary data.</text>
</comment>
<gene>
    <name evidence="2" type="ORF">CDAR_277551</name>
</gene>
<keyword evidence="3" id="KW-1185">Reference proteome</keyword>
<dbReference type="AlphaFoldDB" id="A0AAV4VT44"/>
<name>A0AAV4VT44_9ARAC</name>
<dbReference type="Proteomes" id="UP001054837">
    <property type="component" value="Unassembled WGS sequence"/>
</dbReference>
<evidence type="ECO:0000313" key="3">
    <source>
        <dbReference type="Proteomes" id="UP001054837"/>
    </source>
</evidence>
<accession>A0AAV4VT44</accession>
<dbReference type="EMBL" id="BPLQ01013532">
    <property type="protein sequence ID" value="GIY72944.1"/>
    <property type="molecule type" value="Genomic_DNA"/>
</dbReference>
<protein>
    <submittedName>
        <fullName evidence="2">Uncharacterized protein</fullName>
    </submittedName>
</protein>
<evidence type="ECO:0000313" key="2">
    <source>
        <dbReference type="EMBL" id="GIY72944.1"/>
    </source>
</evidence>
<proteinExistence type="predicted"/>